<dbReference type="PANTHER" id="PTHR21629">
    <property type="entry name" value="C6 DOMAIN-CONTAINING PROTEIN"/>
    <property type="match status" value="1"/>
</dbReference>
<reference evidence="4" key="1">
    <citation type="submission" date="2022-11" db="UniProtKB">
        <authorList>
            <consortium name="WormBaseParasite"/>
        </authorList>
    </citation>
    <scope>IDENTIFICATION</scope>
</reference>
<keyword evidence="3" id="KW-1185">Reference proteome</keyword>
<feature type="signal peptide" evidence="1">
    <location>
        <begin position="1"/>
        <end position="20"/>
    </location>
</feature>
<evidence type="ECO:0000259" key="2">
    <source>
        <dbReference type="SMART" id="SM01048"/>
    </source>
</evidence>
<evidence type="ECO:0000256" key="1">
    <source>
        <dbReference type="SAM" id="SignalP"/>
    </source>
</evidence>
<evidence type="ECO:0000313" key="4">
    <source>
        <dbReference type="WBParaSite" id="PDA_v2.g7429.t1"/>
    </source>
</evidence>
<accession>A0A914R784</accession>
<dbReference type="PANTHER" id="PTHR21629:SF4">
    <property type="entry name" value="PROTEIN CBG13119"/>
    <property type="match status" value="1"/>
</dbReference>
<dbReference type="AlphaFoldDB" id="A0A914R784"/>
<dbReference type="SMART" id="SM01048">
    <property type="entry name" value="C6"/>
    <property type="match status" value="1"/>
</dbReference>
<name>A0A914R784_9BILA</name>
<keyword evidence="1" id="KW-0732">Signal</keyword>
<dbReference type="Proteomes" id="UP000887578">
    <property type="component" value="Unplaced"/>
</dbReference>
<evidence type="ECO:0000313" key="3">
    <source>
        <dbReference type="Proteomes" id="UP000887578"/>
    </source>
</evidence>
<dbReference type="WBParaSite" id="PDA_v2.g7429.t1">
    <property type="protein sequence ID" value="PDA_v2.g7429.t1"/>
    <property type="gene ID" value="PDA_v2.g7429"/>
</dbReference>
<sequence>MKDFIISLIYWSFLICKGYGCLSTSSSSSPILVTTTTTTAATTTTTTVSDCTSCLEGQVTFEPMTTPDSEAAVSGGTGVDANGCSTLTAICPANPNAGLGVFMIFNNGLGGPVQETGTEVTAVLMCVNGQWTFTQGGVTSVITSVSCVIVTP</sequence>
<dbReference type="InterPro" id="IPR002601">
    <property type="entry name" value="C6_domain"/>
</dbReference>
<organism evidence="3 4">
    <name type="scientific">Panagrolaimus davidi</name>
    <dbReference type="NCBI Taxonomy" id="227884"/>
    <lineage>
        <taxon>Eukaryota</taxon>
        <taxon>Metazoa</taxon>
        <taxon>Ecdysozoa</taxon>
        <taxon>Nematoda</taxon>
        <taxon>Chromadorea</taxon>
        <taxon>Rhabditida</taxon>
        <taxon>Tylenchina</taxon>
        <taxon>Panagrolaimomorpha</taxon>
        <taxon>Panagrolaimoidea</taxon>
        <taxon>Panagrolaimidae</taxon>
        <taxon>Panagrolaimus</taxon>
    </lineage>
</organism>
<feature type="domain" description="C6" evidence="2">
    <location>
        <begin position="51"/>
        <end position="147"/>
    </location>
</feature>
<proteinExistence type="predicted"/>
<protein>
    <submittedName>
        <fullName evidence="4">C6 domain-containing protein</fullName>
    </submittedName>
</protein>
<feature type="chain" id="PRO_5036698570" evidence="1">
    <location>
        <begin position="21"/>
        <end position="152"/>
    </location>
</feature>